<feature type="signal peptide" evidence="11">
    <location>
        <begin position="1"/>
        <end position="29"/>
    </location>
</feature>
<keyword evidence="9" id="KW-0245">EGF-like domain</keyword>
<keyword evidence="8 9" id="KW-1015">Disulfide bond</keyword>
<dbReference type="PANTHER" id="PTHR10942:SF0">
    <property type="entry name" value="LEISHMANOLYSIN-LIKE PEPTIDASE"/>
    <property type="match status" value="1"/>
</dbReference>
<dbReference type="InterPro" id="IPR001577">
    <property type="entry name" value="Peptidase_M8"/>
</dbReference>
<evidence type="ECO:0000256" key="7">
    <source>
        <dbReference type="ARBA" id="ARBA00023049"/>
    </source>
</evidence>
<dbReference type="InterPro" id="IPR030476">
    <property type="entry name" value="Pentaxin_CS"/>
</dbReference>
<organism evidence="13 14">
    <name type="scientific">Chloropicon primus</name>
    <dbReference type="NCBI Taxonomy" id="1764295"/>
    <lineage>
        <taxon>Eukaryota</taxon>
        <taxon>Viridiplantae</taxon>
        <taxon>Chlorophyta</taxon>
        <taxon>Chloropicophyceae</taxon>
        <taxon>Chloropicales</taxon>
        <taxon>Chloropicaceae</taxon>
        <taxon>Chloropicon</taxon>
    </lineage>
</organism>
<dbReference type="GO" id="GO:0016020">
    <property type="term" value="C:membrane"/>
    <property type="evidence" value="ECO:0007669"/>
    <property type="project" value="InterPro"/>
</dbReference>
<dbReference type="PROSITE" id="PS01186">
    <property type="entry name" value="EGF_2"/>
    <property type="match status" value="1"/>
</dbReference>
<dbReference type="Proteomes" id="UP000316726">
    <property type="component" value="Chromosome 1"/>
</dbReference>
<dbReference type="OrthoDB" id="527990at2759"/>
<feature type="domain" description="EGF-like" evidence="12">
    <location>
        <begin position="1222"/>
        <end position="1255"/>
    </location>
</feature>
<keyword evidence="7" id="KW-0482">Metalloprotease</keyword>
<keyword evidence="11" id="KW-0732">Signal</keyword>
<dbReference type="PANTHER" id="PTHR10942">
    <property type="entry name" value="LEISHMANOLYSIN-LIKE PEPTIDASE"/>
    <property type="match status" value="1"/>
</dbReference>
<keyword evidence="5" id="KW-0378">Hydrolase</keyword>
<dbReference type="PROSITE" id="PS00289">
    <property type="entry name" value="PTX_1"/>
    <property type="match status" value="1"/>
</dbReference>
<evidence type="ECO:0000256" key="8">
    <source>
        <dbReference type="ARBA" id="ARBA00023157"/>
    </source>
</evidence>
<dbReference type="GO" id="GO:0007155">
    <property type="term" value="P:cell adhesion"/>
    <property type="evidence" value="ECO:0007669"/>
    <property type="project" value="InterPro"/>
</dbReference>
<evidence type="ECO:0000256" key="1">
    <source>
        <dbReference type="ARBA" id="ARBA00001947"/>
    </source>
</evidence>
<evidence type="ECO:0000256" key="10">
    <source>
        <dbReference type="SAM" id="MobiDB-lite"/>
    </source>
</evidence>
<feature type="disulfide bond" evidence="9">
    <location>
        <begin position="1245"/>
        <end position="1254"/>
    </location>
</feature>
<dbReference type="Pfam" id="PF01457">
    <property type="entry name" value="Peptidase_M8"/>
    <property type="match status" value="1"/>
</dbReference>
<evidence type="ECO:0000256" key="2">
    <source>
        <dbReference type="ARBA" id="ARBA00005860"/>
    </source>
</evidence>
<dbReference type="EMBL" id="CP031034">
    <property type="protein sequence ID" value="QDZ18280.1"/>
    <property type="molecule type" value="Genomic_DNA"/>
</dbReference>
<evidence type="ECO:0000256" key="5">
    <source>
        <dbReference type="ARBA" id="ARBA00022801"/>
    </source>
</evidence>
<keyword evidence="3" id="KW-0645">Protease</keyword>
<keyword evidence="14" id="KW-1185">Reference proteome</keyword>
<feature type="region of interest" description="Disordered" evidence="10">
    <location>
        <begin position="102"/>
        <end position="122"/>
    </location>
</feature>
<dbReference type="Gene3D" id="2.10.55.10">
    <property type="entry name" value="Leishmanolysin domain 3"/>
    <property type="match status" value="1"/>
</dbReference>
<dbReference type="InterPro" id="IPR000742">
    <property type="entry name" value="EGF"/>
</dbReference>
<dbReference type="Pfam" id="PF07974">
    <property type="entry name" value="EGF_2"/>
    <property type="match status" value="1"/>
</dbReference>
<dbReference type="InterPro" id="IPR013111">
    <property type="entry name" value="EGF_extracell"/>
</dbReference>
<evidence type="ECO:0000313" key="13">
    <source>
        <dbReference type="EMBL" id="QDZ18280.1"/>
    </source>
</evidence>
<feature type="chain" id="PRO_5022971749" description="EGF-like domain-containing protein" evidence="11">
    <location>
        <begin position="30"/>
        <end position="1725"/>
    </location>
</feature>
<name>A0A5B8MG14_9CHLO</name>
<evidence type="ECO:0000256" key="6">
    <source>
        <dbReference type="ARBA" id="ARBA00022833"/>
    </source>
</evidence>
<evidence type="ECO:0000256" key="11">
    <source>
        <dbReference type="SAM" id="SignalP"/>
    </source>
</evidence>
<dbReference type="GO" id="GO:0006508">
    <property type="term" value="P:proteolysis"/>
    <property type="evidence" value="ECO:0007669"/>
    <property type="project" value="UniProtKB-KW"/>
</dbReference>
<evidence type="ECO:0000256" key="9">
    <source>
        <dbReference type="PROSITE-ProRule" id="PRU00076"/>
    </source>
</evidence>
<evidence type="ECO:0000256" key="4">
    <source>
        <dbReference type="ARBA" id="ARBA00022723"/>
    </source>
</evidence>
<evidence type="ECO:0000259" key="12">
    <source>
        <dbReference type="PROSITE" id="PS50026"/>
    </source>
</evidence>
<dbReference type="GO" id="GO:0005737">
    <property type="term" value="C:cytoplasm"/>
    <property type="evidence" value="ECO:0007669"/>
    <property type="project" value="TreeGrafter"/>
</dbReference>
<dbReference type="Gene3D" id="2.10.25.10">
    <property type="entry name" value="Laminin"/>
    <property type="match status" value="1"/>
</dbReference>
<evidence type="ECO:0000256" key="3">
    <source>
        <dbReference type="ARBA" id="ARBA00022670"/>
    </source>
</evidence>
<evidence type="ECO:0000313" key="14">
    <source>
        <dbReference type="Proteomes" id="UP000316726"/>
    </source>
</evidence>
<accession>A0A5B8MG14</accession>
<feature type="disulfide bond" evidence="9">
    <location>
        <begin position="1226"/>
        <end position="1236"/>
    </location>
</feature>
<dbReference type="STRING" id="1764295.A0A5B8MG14"/>
<gene>
    <name evidence="13" type="ORF">A3770_01p07980</name>
</gene>
<comment type="similarity">
    <text evidence="2">Belongs to the peptidase M8 family.</text>
</comment>
<keyword evidence="4" id="KW-0479">Metal-binding</keyword>
<comment type="caution">
    <text evidence="9">Lacks conserved residue(s) required for the propagation of feature annotation.</text>
</comment>
<dbReference type="GO" id="GO:0046872">
    <property type="term" value="F:metal ion binding"/>
    <property type="evidence" value="ECO:0007669"/>
    <property type="project" value="UniProtKB-KW"/>
</dbReference>
<dbReference type="SUPFAM" id="SSF55486">
    <property type="entry name" value="Metalloproteases ('zincins'), catalytic domain"/>
    <property type="match status" value="1"/>
</dbReference>
<reference evidence="13 14" key="1">
    <citation type="submission" date="2018-07" db="EMBL/GenBank/DDBJ databases">
        <title>The complete nuclear genome of the prasinophyte Chloropicon primus (CCMP1205).</title>
        <authorList>
            <person name="Pombert J.-F."/>
            <person name="Otis C."/>
            <person name="Turmel M."/>
            <person name="Lemieux C."/>
        </authorList>
    </citation>
    <scope>NUCLEOTIDE SEQUENCE [LARGE SCALE GENOMIC DNA]</scope>
    <source>
        <strain evidence="13 14">CCMP1205</strain>
    </source>
</reference>
<dbReference type="GO" id="GO:0004222">
    <property type="term" value="F:metalloendopeptidase activity"/>
    <property type="evidence" value="ECO:0007669"/>
    <property type="project" value="InterPro"/>
</dbReference>
<dbReference type="PROSITE" id="PS00022">
    <property type="entry name" value="EGF_1"/>
    <property type="match status" value="1"/>
</dbReference>
<sequence>MRRKPHNSSSNSSLLFLCLLLCLAHPRQAVATQSSESWSPLRAYVHTPGLVEDYGRACYASSSSYVKFGSPAGCGAGCQHVDTVTQVSSQYIYEGQQTSAYLVGKPSDDDSPSPASTPPTLGQTLKYSWTSSQPNSGTEFFQFEVKTATYVTKMEVFQGHNPGAVSKVEAFDLDQVQWTEVWSSSDADASKVSADGRVLTVFAQLKTKRVPAKEYRVTLDTSKVVGYNTIDAVRVYGLGGSDGKPLAEYTPLCDQLTQTDCYYQCKAEDYVEEAKGVANLNALRASVNWVEAALKVKHVERPASELKTEALPSPTEAAAQDGGSQMCHSLPLAKALQGMERHHADVAIIVTHRPSFAGAIEARACSRFNDTAALKRPAVVHLNLVPGFASGVGITKDSKLQRVLGDNRILGAVDAHLAAVDAVTHYLYRALGWDTYFRSDFMGYNGQNVTTERQQSGTTWAGRYRILLNLPKIVGRAESHFGASGLEGVELENSEASPTVRCRGLCLESRVYNGEVMTPPPYARDMTLDDATHKWSFGGDTGFLRPMARSAISLAYLQETGWYEPNFLIADHLAWGKGAGNDFVKHACKTWGTQAGEASRYLCKLSQEPALYTKDNLESMPYPTQQQKQCTYDRIYKGMCVTKLWGADLPEHSEYWLAESGTGGISSQVDYCPMVVPEPSNSYNNAGFHVDCRDSVGGPADPTTRFFEEFSESSRCFETNTLGDSTVFTSCLVHKCTKDGKLHIKVKDETKACPSDGGKVTFQQSGIMVDCSGYSHLCAMYKEETKPTISVISPLDSVVVATRDLEASVLIDNYAVNQHFLKVFVSDVLYETVKDFTVVGFAGYSPTHRKQGAPDESMLTLVDLGSLPVRAKSSTNSIKLRYQLTELVDRSEVALSSVETNHFVNNGLDQWAKPVSASSEHPQFPLDQGLAVAEDSKGWLPKQILDDGTDHHVVVELANEVQLSSLAVYYNFGYANQQLKSVSVANVDDPSSGFTVVWKRSETEAASQSNSQVGTVSFASAPFFTKQVKVEFDGSQWVEVDAIKCSGYLKIVPTFQANYSTYEISLPAPVSAQNYTHPHLFSFAVPFNSSHTRDAATIFWKVVHSVEDDASFNDWVSIADGHGEGIARLTGEAGNADAVVPHSVTLVIDVTKAPKIDTAIQLNVLDKFETDPAAEPLLALSVKLSNQVDANDGVACYDGAPVATHLAKRCLCAPGAYGKFCELHDCPADCSGNGICDASTGRCTCANGFYGVDCSGKHPKCYVSKDGTCEKDFELGTYVIDSGSPDSVNYAEGNAPHSLLCDGSVHPANEFECSALSKVEFCCQNKVLPACPFAAGSPPCAIPGCPYISAPDFALANITRMEDVDATFGVNTTARALCTAAVKQHCYSNPEDLACAGIRQTAVPATECPISVPVDHCKLSANHDSEECTSLLPGVASFPRCNFMETGEVLNPCSVPSCKADPFSLGECRGFAEQHCAKYPQDRECELHGLGDGCFFLPGSSPCRSVDCQQSGFLSDACMEVVKGYCTYDSKVDPECLVYGYTNSLLKDKVESLACPWENIRTSCAASDLPDKVCILLQKSKLAVPSPASTIVFDESLAASVLQLHAKATKRHRNSLASAGLVSMLMNNLASLQALDAGKTSFNDKELTALLSLFPLEAVMGQYFVHYSWSDQLSQTLYPLLSGSGFATEAEIQGAVEKHLFGGSADATKSYLLSTDADPDFLPLE</sequence>
<comment type="cofactor">
    <cofactor evidence="1">
        <name>Zn(2+)</name>
        <dbReference type="ChEBI" id="CHEBI:29105"/>
    </cofactor>
</comment>
<dbReference type="PROSITE" id="PS50026">
    <property type="entry name" value="EGF_3"/>
    <property type="match status" value="1"/>
</dbReference>
<dbReference type="Gene3D" id="3.90.132.10">
    <property type="entry name" value="Leishmanolysin , domain 2"/>
    <property type="match status" value="1"/>
</dbReference>
<protein>
    <recommendedName>
        <fullName evidence="12">EGF-like domain-containing protein</fullName>
    </recommendedName>
</protein>
<keyword evidence="6" id="KW-0862">Zinc</keyword>
<proteinExistence type="inferred from homology"/>